<name>A0AAW9RCE4_9HYPH</name>
<proteinExistence type="predicted"/>
<accession>A0AAW9RCE4</accession>
<dbReference type="RefSeq" id="WP_340328977.1">
    <property type="nucleotide sequence ID" value="NZ_JAZHOF010000003.1"/>
</dbReference>
<evidence type="ECO:0000313" key="2">
    <source>
        <dbReference type="Proteomes" id="UP001378188"/>
    </source>
</evidence>
<evidence type="ECO:0000313" key="1">
    <source>
        <dbReference type="EMBL" id="MEJ8571274.1"/>
    </source>
</evidence>
<protein>
    <submittedName>
        <fullName evidence="1">Uncharacterized protein</fullName>
    </submittedName>
</protein>
<organism evidence="1 2">
    <name type="scientific">Microbaculum marinum</name>
    <dbReference type="NCBI Taxonomy" id="1764581"/>
    <lineage>
        <taxon>Bacteria</taxon>
        <taxon>Pseudomonadati</taxon>
        <taxon>Pseudomonadota</taxon>
        <taxon>Alphaproteobacteria</taxon>
        <taxon>Hyphomicrobiales</taxon>
        <taxon>Tepidamorphaceae</taxon>
        <taxon>Microbaculum</taxon>
    </lineage>
</organism>
<comment type="caution">
    <text evidence="1">The sequence shown here is derived from an EMBL/GenBank/DDBJ whole genome shotgun (WGS) entry which is preliminary data.</text>
</comment>
<keyword evidence="2" id="KW-1185">Reference proteome</keyword>
<dbReference type="Proteomes" id="UP001378188">
    <property type="component" value="Unassembled WGS sequence"/>
</dbReference>
<dbReference type="EMBL" id="JAZHOF010000003">
    <property type="protein sequence ID" value="MEJ8571274.1"/>
    <property type="molecule type" value="Genomic_DNA"/>
</dbReference>
<reference evidence="1 2" key="1">
    <citation type="submission" date="2024-02" db="EMBL/GenBank/DDBJ databases">
        <title>Genome analysis and characterization of Microbaculum marinisediminis sp. nov., isolated from marine sediment.</title>
        <authorList>
            <person name="Du Z.-J."/>
            <person name="Ye Y.-Q."/>
            <person name="Zhang Z.-R."/>
            <person name="Yuan S.-M."/>
            <person name="Zhang X.-Y."/>
        </authorList>
    </citation>
    <scope>NUCLEOTIDE SEQUENCE [LARGE SCALE GENOMIC DNA]</scope>
    <source>
        <strain evidence="1 2">SDUM1044001</strain>
    </source>
</reference>
<dbReference type="AlphaFoldDB" id="A0AAW9RCE4"/>
<sequence>MNPATVEKWLAEKALPQLRHFGPLVAIYGPSVMKAIFPNAPDWLDDAVRRERLADLGAKQAEIEREIRELSGCAG</sequence>
<gene>
    <name evidence="1" type="ORF">V3328_07305</name>
</gene>